<proteinExistence type="inferred from homology"/>
<dbReference type="PANTHER" id="PTHR30244">
    <property type="entry name" value="TRANSAMINASE"/>
    <property type="match status" value="1"/>
</dbReference>
<dbReference type="CDD" id="cd00616">
    <property type="entry name" value="AHBA_syn"/>
    <property type="match status" value="1"/>
</dbReference>
<evidence type="ECO:0000313" key="5">
    <source>
        <dbReference type="Proteomes" id="UP001501588"/>
    </source>
</evidence>
<dbReference type="PANTHER" id="PTHR30244:SF36">
    <property type="entry name" value="3-OXO-GLUCOSE-6-PHOSPHATE:GLUTAMATE AMINOTRANSFERASE"/>
    <property type="match status" value="1"/>
</dbReference>
<keyword evidence="4" id="KW-0032">Aminotransferase</keyword>
<dbReference type="GO" id="GO:0008483">
    <property type="term" value="F:transaminase activity"/>
    <property type="evidence" value="ECO:0007669"/>
    <property type="project" value="UniProtKB-KW"/>
</dbReference>
<dbReference type="Gene3D" id="3.90.1150.10">
    <property type="entry name" value="Aspartate Aminotransferase, domain 1"/>
    <property type="match status" value="1"/>
</dbReference>
<dbReference type="InterPro" id="IPR015424">
    <property type="entry name" value="PyrdxlP-dep_Trfase"/>
</dbReference>
<dbReference type="EMBL" id="BAAAFZ010000063">
    <property type="protein sequence ID" value="GAA0597306.1"/>
    <property type="molecule type" value="Genomic_DNA"/>
</dbReference>
<dbReference type="InterPro" id="IPR000653">
    <property type="entry name" value="DegT/StrS_aminotransferase"/>
</dbReference>
<organism evidence="4 5">
    <name type="scientific">Craurococcus roseus</name>
    <dbReference type="NCBI Taxonomy" id="77585"/>
    <lineage>
        <taxon>Bacteria</taxon>
        <taxon>Pseudomonadati</taxon>
        <taxon>Pseudomonadota</taxon>
        <taxon>Alphaproteobacteria</taxon>
        <taxon>Acetobacterales</taxon>
        <taxon>Acetobacteraceae</taxon>
        <taxon>Craurococcus</taxon>
    </lineage>
</organism>
<evidence type="ECO:0000256" key="3">
    <source>
        <dbReference type="RuleBase" id="RU004508"/>
    </source>
</evidence>
<dbReference type="SUPFAM" id="SSF53383">
    <property type="entry name" value="PLP-dependent transferases"/>
    <property type="match status" value="1"/>
</dbReference>
<protein>
    <submittedName>
        <fullName evidence="4">DegT/DnrJ/EryC1/StrS family aminotransferase</fullName>
    </submittedName>
</protein>
<dbReference type="Proteomes" id="UP001501588">
    <property type="component" value="Unassembled WGS sequence"/>
</dbReference>
<dbReference type="Pfam" id="PF01041">
    <property type="entry name" value="DegT_DnrJ_EryC1"/>
    <property type="match status" value="1"/>
</dbReference>
<evidence type="ECO:0000256" key="2">
    <source>
        <dbReference type="ARBA" id="ARBA00037999"/>
    </source>
</evidence>
<sequence length="380" mass="39927">MDQPFPMIPQADPGAGYRAQKDEIDAAVARALGSGWYILGREGEAFEREFAAWLGAARAVGCANGTDALALILRGLGIGEGATVATVSHTAVATVAAIEMAGAVPLLLDIDPDTYTMDPDELAAVLEDPPPGLPPIRAAIAVHLYGQSCDLDPMLAACERAGVALIEDCAQAHGATLHGRKLGTLGRAAAFSLYPTKNLGALGDGGVLATDDFELADLIAAIRQYGWKERYVSSLVGINSRLDEVQAAILRARLTRLDAGNARRREIAAAYDAALAGGPFAPPARREGADHVFHQYVLRAPVDRAAVQARLRDEGVGTGIHYPVPVHLQPAYLDRVPLGPAGCGETERAAGEVFSLPMYPELTGEQVERVCSALRGLAKG</sequence>
<dbReference type="Gene3D" id="3.40.640.10">
    <property type="entry name" value="Type I PLP-dependent aspartate aminotransferase-like (Major domain)"/>
    <property type="match status" value="1"/>
</dbReference>
<gene>
    <name evidence="4" type="ORF">GCM10009416_39460</name>
</gene>
<accession>A0ABN1FT61</accession>
<keyword evidence="4" id="KW-0808">Transferase</keyword>
<keyword evidence="1 3" id="KW-0663">Pyridoxal phosphate</keyword>
<dbReference type="InterPro" id="IPR015421">
    <property type="entry name" value="PyrdxlP-dep_Trfase_major"/>
</dbReference>
<reference evidence="4 5" key="1">
    <citation type="journal article" date="2019" name="Int. J. Syst. Evol. Microbiol.">
        <title>The Global Catalogue of Microorganisms (GCM) 10K type strain sequencing project: providing services to taxonomists for standard genome sequencing and annotation.</title>
        <authorList>
            <consortium name="The Broad Institute Genomics Platform"/>
            <consortium name="The Broad Institute Genome Sequencing Center for Infectious Disease"/>
            <person name="Wu L."/>
            <person name="Ma J."/>
        </authorList>
    </citation>
    <scope>NUCLEOTIDE SEQUENCE [LARGE SCALE GENOMIC DNA]</scope>
    <source>
        <strain evidence="4 5">JCM 9933</strain>
    </source>
</reference>
<comment type="caution">
    <text evidence="4">The sequence shown here is derived from an EMBL/GenBank/DDBJ whole genome shotgun (WGS) entry which is preliminary data.</text>
</comment>
<comment type="similarity">
    <text evidence="2 3">Belongs to the DegT/DnrJ/EryC1 family.</text>
</comment>
<evidence type="ECO:0000256" key="1">
    <source>
        <dbReference type="ARBA" id="ARBA00022898"/>
    </source>
</evidence>
<evidence type="ECO:0000313" key="4">
    <source>
        <dbReference type="EMBL" id="GAA0597306.1"/>
    </source>
</evidence>
<keyword evidence="5" id="KW-1185">Reference proteome</keyword>
<dbReference type="InterPro" id="IPR015422">
    <property type="entry name" value="PyrdxlP-dep_Trfase_small"/>
</dbReference>
<dbReference type="PIRSF" id="PIRSF000390">
    <property type="entry name" value="PLP_StrS"/>
    <property type="match status" value="1"/>
</dbReference>
<dbReference type="RefSeq" id="WP_343897118.1">
    <property type="nucleotide sequence ID" value="NZ_BAAAFZ010000063.1"/>
</dbReference>
<name>A0ABN1FT61_9PROT</name>